<dbReference type="InterPro" id="IPR051164">
    <property type="entry name" value="NmrA-like_oxidored"/>
</dbReference>
<accession>M5GBL0</accession>
<dbReference type="RefSeq" id="XP_040628290.1">
    <property type="nucleotide sequence ID" value="XM_040777266.1"/>
</dbReference>
<dbReference type="Proteomes" id="UP000030653">
    <property type="component" value="Unassembled WGS sequence"/>
</dbReference>
<dbReference type="InterPro" id="IPR008030">
    <property type="entry name" value="NmrA-like"/>
</dbReference>
<evidence type="ECO:0000259" key="4">
    <source>
        <dbReference type="Pfam" id="PF05368"/>
    </source>
</evidence>
<dbReference type="PANTHER" id="PTHR42748">
    <property type="entry name" value="NITROGEN METABOLITE REPRESSION PROTEIN NMRA FAMILY MEMBER"/>
    <property type="match status" value="1"/>
</dbReference>
<evidence type="ECO:0000313" key="6">
    <source>
        <dbReference type="Proteomes" id="UP000030653"/>
    </source>
</evidence>
<dbReference type="STRING" id="1858805.M5GBL0"/>
<dbReference type="AlphaFoldDB" id="M5GBL0"/>
<keyword evidence="3" id="KW-0560">Oxidoreductase</keyword>
<keyword evidence="6" id="KW-1185">Reference proteome</keyword>
<evidence type="ECO:0000313" key="5">
    <source>
        <dbReference type="EMBL" id="EJU01393.1"/>
    </source>
</evidence>
<sequence length="302" mass="33680">MPKKLIVVLGATGSQGGSVINAFLANEKYAVRGVTRNTTSAASQALIARGAEMVQASMTDKASLVEAFKGAYAVFGVTVALIKDNETEMGKNMVDACLANHVPLFVWSSLPSMKEATHGKYDMRQFEEKAAVDRYIEQAGQPAVIFYTGLFTENLLGHHVMLHPVTPDKQKWVIRFPIVPADIPQTITWIERDLGQAVVAAIDHWEDEKWKKILTREPTVVCSYTITGAEMAHTITKITGKDVVYSPLLEMGEPAKTLFSFFSEYWYPQEVPSPLLIELGVKFHSFEEYVREEVVPYMNKSE</sequence>
<dbReference type="Gene3D" id="3.40.50.720">
    <property type="entry name" value="NAD(P)-binding Rossmann-like Domain"/>
    <property type="match status" value="1"/>
</dbReference>
<evidence type="ECO:0000256" key="3">
    <source>
        <dbReference type="ARBA" id="ARBA00023002"/>
    </source>
</evidence>
<evidence type="ECO:0000256" key="2">
    <source>
        <dbReference type="ARBA" id="ARBA00022857"/>
    </source>
</evidence>
<name>M5GBL0_DACPD</name>
<dbReference type="PANTHER" id="PTHR42748:SF30">
    <property type="entry name" value="NMRA-LIKE DOMAIN-CONTAINING PROTEIN"/>
    <property type="match status" value="1"/>
</dbReference>
<organism evidence="5 6">
    <name type="scientific">Dacryopinax primogenitus (strain DJM 731)</name>
    <name type="common">Brown rot fungus</name>
    <dbReference type="NCBI Taxonomy" id="1858805"/>
    <lineage>
        <taxon>Eukaryota</taxon>
        <taxon>Fungi</taxon>
        <taxon>Dikarya</taxon>
        <taxon>Basidiomycota</taxon>
        <taxon>Agaricomycotina</taxon>
        <taxon>Dacrymycetes</taxon>
        <taxon>Dacrymycetales</taxon>
        <taxon>Dacrymycetaceae</taxon>
        <taxon>Dacryopinax</taxon>
    </lineage>
</organism>
<dbReference type="OrthoDB" id="419598at2759"/>
<dbReference type="InterPro" id="IPR036291">
    <property type="entry name" value="NAD(P)-bd_dom_sf"/>
</dbReference>
<dbReference type="GO" id="GO:0016491">
    <property type="term" value="F:oxidoreductase activity"/>
    <property type="evidence" value="ECO:0007669"/>
    <property type="project" value="UniProtKB-KW"/>
</dbReference>
<evidence type="ECO:0000256" key="1">
    <source>
        <dbReference type="ARBA" id="ARBA00006328"/>
    </source>
</evidence>
<dbReference type="GO" id="GO:0005634">
    <property type="term" value="C:nucleus"/>
    <property type="evidence" value="ECO:0007669"/>
    <property type="project" value="TreeGrafter"/>
</dbReference>
<comment type="similarity">
    <text evidence="1">Belongs to the NmrA-type oxidoreductase family.</text>
</comment>
<feature type="domain" description="NmrA-like" evidence="4">
    <location>
        <begin position="3"/>
        <end position="246"/>
    </location>
</feature>
<reference evidence="5 6" key="1">
    <citation type="journal article" date="2012" name="Science">
        <title>The Paleozoic origin of enzymatic lignin decomposition reconstructed from 31 fungal genomes.</title>
        <authorList>
            <person name="Floudas D."/>
            <person name="Binder M."/>
            <person name="Riley R."/>
            <person name="Barry K."/>
            <person name="Blanchette R.A."/>
            <person name="Henrissat B."/>
            <person name="Martinez A.T."/>
            <person name="Otillar R."/>
            <person name="Spatafora J.W."/>
            <person name="Yadav J.S."/>
            <person name="Aerts A."/>
            <person name="Benoit I."/>
            <person name="Boyd A."/>
            <person name="Carlson A."/>
            <person name="Copeland A."/>
            <person name="Coutinho P.M."/>
            <person name="de Vries R.P."/>
            <person name="Ferreira P."/>
            <person name="Findley K."/>
            <person name="Foster B."/>
            <person name="Gaskell J."/>
            <person name="Glotzer D."/>
            <person name="Gorecki P."/>
            <person name="Heitman J."/>
            <person name="Hesse C."/>
            <person name="Hori C."/>
            <person name="Igarashi K."/>
            <person name="Jurgens J.A."/>
            <person name="Kallen N."/>
            <person name="Kersten P."/>
            <person name="Kohler A."/>
            <person name="Kuees U."/>
            <person name="Kumar T.K.A."/>
            <person name="Kuo A."/>
            <person name="LaButti K."/>
            <person name="Larrondo L.F."/>
            <person name="Lindquist E."/>
            <person name="Ling A."/>
            <person name="Lombard V."/>
            <person name="Lucas S."/>
            <person name="Lundell T."/>
            <person name="Martin R."/>
            <person name="McLaughlin D.J."/>
            <person name="Morgenstern I."/>
            <person name="Morin E."/>
            <person name="Murat C."/>
            <person name="Nagy L.G."/>
            <person name="Nolan M."/>
            <person name="Ohm R.A."/>
            <person name="Patyshakuliyeva A."/>
            <person name="Rokas A."/>
            <person name="Ruiz-Duenas F.J."/>
            <person name="Sabat G."/>
            <person name="Salamov A."/>
            <person name="Samejima M."/>
            <person name="Schmutz J."/>
            <person name="Slot J.C."/>
            <person name="St John F."/>
            <person name="Stenlid J."/>
            <person name="Sun H."/>
            <person name="Sun S."/>
            <person name="Syed K."/>
            <person name="Tsang A."/>
            <person name="Wiebenga A."/>
            <person name="Young D."/>
            <person name="Pisabarro A."/>
            <person name="Eastwood D.C."/>
            <person name="Martin F."/>
            <person name="Cullen D."/>
            <person name="Grigoriev I.V."/>
            <person name="Hibbett D.S."/>
        </authorList>
    </citation>
    <scope>NUCLEOTIDE SEQUENCE [LARGE SCALE GENOMIC DNA]</scope>
    <source>
        <strain evidence="5 6">DJM-731 SS1</strain>
    </source>
</reference>
<dbReference type="EMBL" id="JH795864">
    <property type="protein sequence ID" value="EJU01393.1"/>
    <property type="molecule type" value="Genomic_DNA"/>
</dbReference>
<dbReference type="Gene3D" id="3.90.25.10">
    <property type="entry name" value="UDP-galactose 4-epimerase, domain 1"/>
    <property type="match status" value="1"/>
</dbReference>
<protein>
    <submittedName>
        <fullName evidence="5">NADP-binding protein</fullName>
    </submittedName>
</protein>
<gene>
    <name evidence="5" type="ORF">DACRYDRAFT_95043</name>
</gene>
<dbReference type="OMA" id="AQANNGW"/>
<dbReference type="HOGENOM" id="CLU_007383_8_2_1"/>
<keyword evidence="2" id="KW-0521">NADP</keyword>
<dbReference type="GeneID" id="63692328"/>
<dbReference type="Pfam" id="PF05368">
    <property type="entry name" value="NmrA"/>
    <property type="match status" value="1"/>
</dbReference>
<proteinExistence type="inferred from homology"/>
<dbReference type="SUPFAM" id="SSF51735">
    <property type="entry name" value="NAD(P)-binding Rossmann-fold domains"/>
    <property type="match status" value="1"/>
</dbReference>
<dbReference type="CDD" id="cd05251">
    <property type="entry name" value="NmrA_like_SDR_a"/>
    <property type="match status" value="1"/>
</dbReference>